<dbReference type="Pfam" id="PF09580">
    <property type="entry name" value="Spore_YhcN_YlaJ"/>
    <property type="match status" value="1"/>
</dbReference>
<accession>A0A2R6Y2G2</accession>
<dbReference type="Proteomes" id="UP000244338">
    <property type="component" value="Unassembled WGS sequence"/>
</dbReference>
<reference evidence="3" key="1">
    <citation type="journal article" date="2018" name="Sci. Rep.">
        <title>Lignite coal burning seam in the remote Altai Mountains harbors a hydrogen-driven thermophilic microbial community.</title>
        <authorList>
            <person name="Kadnikov V.V."/>
            <person name="Mardanov A.V."/>
            <person name="Ivasenko D.A."/>
            <person name="Antsiferov D.V."/>
            <person name="Beletsky A.V."/>
            <person name="Karnachuk O.V."/>
            <person name="Ravin N.V."/>
        </authorList>
    </citation>
    <scope>NUCLEOTIDE SEQUENCE [LARGE SCALE GENOMIC DNA]</scope>
</reference>
<organism evidence="2 3">
    <name type="scientific">Candidatus Carbonibacillus altaicus</name>
    <dbReference type="NCBI Taxonomy" id="2163959"/>
    <lineage>
        <taxon>Bacteria</taxon>
        <taxon>Bacillati</taxon>
        <taxon>Bacillota</taxon>
        <taxon>Bacilli</taxon>
        <taxon>Bacillales</taxon>
        <taxon>Candidatus Carbonibacillus</taxon>
    </lineage>
</organism>
<dbReference type="EMBL" id="PEBX01000018">
    <property type="protein sequence ID" value="PTQ56843.1"/>
    <property type="molecule type" value="Genomic_DNA"/>
</dbReference>
<keyword evidence="2" id="KW-0449">Lipoprotein</keyword>
<gene>
    <name evidence="2" type="ORF">BSOLF_2645</name>
</gene>
<feature type="compositionally biased region" description="Pro residues" evidence="1">
    <location>
        <begin position="192"/>
        <end position="201"/>
    </location>
</feature>
<feature type="region of interest" description="Disordered" evidence="1">
    <location>
        <begin position="161"/>
        <end position="201"/>
    </location>
</feature>
<name>A0A2R6Y2G2_9BACL</name>
<evidence type="ECO:0000313" key="3">
    <source>
        <dbReference type="Proteomes" id="UP000244338"/>
    </source>
</evidence>
<proteinExistence type="predicted"/>
<dbReference type="AlphaFoldDB" id="A0A2R6Y2G2"/>
<evidence type="ECO:0000256" key="1">
    <source>
        <dbReference type="SAM" id="MobiDB-lite"/>
    </source>
</evidence>
<protein>
    <submittedName>
        <fullName evidence="2">Putative lipoprotein</fullName>
    </submittedName>
</protein>
<dbReference type="InterPro" id="IPR019076">
    <property type="entry name" value="Spore_lipoprot_YhcN/YlaJ-like"/>
</dbReference>
<comment type="caution">
    <text evidence="2">The sequence shown here is derived from an EMBL/GenBank/DDBJ whole genome shotgun (WGS) entry which is preliminary data.</text>
</comment>
<feature type="region of interest" description="Disordered" evidence="1">
    <location>
        <begin position="1"/>
        <end position="51"/>
    </location>
</feature>
<sequence length="201" mass="21942">MNRTDTAANRIPEKTAPPKNGAQDLRLITPPARRVPNTARYEPPPDSPKTREEAQAIADHLAQLATRDPYVKSAFAVVLGPYAIVGIDVKEDLDRAHVTTTKYTVAQALKSDPYGSRAIVTADPDILTRLRLINEDIKRGKPLAGIMNELADIFARLSPQLPSQTKNRQKIDGNTRPFSTPGEKTSLHKVPGPSPNAEPAK</sequence>
<evidence type="ECO:0000313" key="2">
    <source>
        <dbReference type="EMBL" id="PTQ56843.1"/>
    </source>
</evidence>